<proteinExistence type="predicted"/>
<evidence type="ECO:0000256" key="1">
    <source>
        <dbReference type="SAM" id="MobiDB-lite"/>
    </source>
</evidence>
<sequence>MIVWAYSCWHDGVGFGIASLSLIFGVADLCGCLYCGGFRDVGRNTCSGIPLPQRYLKGEAAALAVCMHLMDVPVQDQEHELPKIIAETYSSIGRDSLGARPIKQQLQGRSYKDSAKQAPEGSKKTLE</sequence>
<evidence type="ECO:0000313" key="3">
    <source>
        <dbReference type="EMBL" id="KAJ1129747.1"/>
    </source>
</evidence>
<feature type="transmembrane region" description="Helical" evidence="2">
    <location>
        <begin position="12"/>
        <end position="35"/>
    </location>
</feature>
<organism evidence="3 4">
    <name type="scientific">Pleurodeles waltl</name>
    <name type="common">Iberian ribbed newt</name>
    <dbReference type="NCBI Taxonomy" id="8319"/>
    <lineage>
        <taxon>Eukaryota</taxon>
        <taxon>Metazoa</taxon>
        <taxon>Chordata</taxon>
        <taxon>Craniata</taxon>
        <taxon>Vertebrata</taxon>
        <taxon>Euteleostomi</taxon>
        <taxon>Amphibia</taxon>
        <taxon>Batrachia</taxon>
        <taxon>Caudata</taxon>
        <taxon>Salamandroidea</taxon>
        <taxon>Salamandridae</taxon>
        <taxon>Pleurodelinae</taxon>
        <taxon>Pleurodeles</taxon>
    </lineage>
</organism>
<keyword evidence="2" id="KW-0812">Transmembrane</keyword>
<keyword evidence="4" id="KW-1185">Reference proteome</keyword>
<dbReference type="EMBL" id="JANPWB010000011">
    <property type="protein sequence ID" value="KAJ1129747.1"/>
    <property type="molecule type" value="Genomic_DNA"/>
</dbReference>
<gene>
    <name evidence="3" type="ORF">NDU88_008113</name>
</gene>
<protein>
    <submittedName>
        <fullName evidence="3">Uncharacterized protein</fullName>
    </submittedName>
</protein>
<comment type="caution">
    <text evidence="3">The sequence shown here is derived from an EMBL/GenBank/DDBJ whole genome shotgun (WGS) entry which is preliminary data.</text>
</comment>
<reference evidence="3" key="1">
    <citation type="journal article" date="2022" name="bioRxiv">
        <title>Sequencing and chromosome-scale assembly of the giantPleurodeles waltlgenome.</title>
        <authorList>
            <person name="Brown T."/>
            <person name="Elewa A."/>
            <person name="Iarovenko S."/>
            <person name="Subramanian E."/>
            <person name="Araus A.J."/>
            <person name="Petzold A."/>
            <person name="Susuki M."/>
            <person name="Suzuki K.-i.T."/>
            <person name="Hayashi T."/>
            <person name="Toyoda A."/>
            <person name="Oliveira C."/>
            <person name="Osipova E."/>
            <person name="Leigh N.D."/>
            <person name="Simon A."/>
            <person name="Yun M.H."/>
        </authorList>
    </citation>
    <scope>NUCLEOTIDE SEQUENCE</scope>
    <source>
        <strain evidence="3">20211129_DDA</strain>
        <tissue evidence="3">Liver</tissue>
    </source>
</reference>
<dbReference type="AlphaFoldDB" id="A0AAV7PN78"/>
<dbReference type="Proteomes" id="UP001066276">
    <property type="component" value="Chromosome 7"/>
</dbReference>
<accession>A0AAV7PN78</accession>
<feature type="compositionally biased region" description="Basic and acidic residues" evidence="1">
    <location>
        <begin position="110"/>
        <end position="127"/>
    </location>
</feature>
<name>A0AAV7PN78_PLEWA</name>
<evidence type="ECO:0000256" key="2">
    <source>
        <dbReference type="SAM" id="Phobius"/>
    </source>
</evidence>
<evidence type="ECO:0000313" key="4">
    <source>
        <dbReference type="Proteomes" id="UP001066276"/>
    </source>
</evidence>
<keyword evidence="2" id="KW-0472">Membrane</keyword>
<feature type="region of interest" description="Disordered" evidence="1">
    <location>
        <begin position="104"/>
        <end position="127"/>
    </location>
</feature>
<keyword evidence="2" id="KW-1133">Transmembrane helix</keyword>